<evidence type="ECO:0000256" key="4">
    <source>
        <dbReference type="ARBA" id="ARBA00022967"/>
    </source>
</evidence>
<sequence length="95" mass="9905">MVEIIMKAVAPPEVNKALGIFIPLIVVNCIILGRAEAFASRHGPLSSLADALGIGLGYLGALLSIAVIREVLGAGTLWGYRLTPITVAGRTILPE</sequence>
<evidence type="ECO:0000256" key="1">
    <source>
        <dbReference type="ARBA" id="ARBA00004127"/>
    </source>
</evidence>
<comment type="caution">
    <text evidence="8">The sequence shown here is derived from an EMBL/GenBank/DDBJ whole genome shotgun (WGS) entry which is preliminary data.</text>
</comment>
<accession>X1F8A8</accession>
<feature type="non-terminal residue" evidence="8">
    <location>
        <position position="95"/>
    </location>
</feature>
<name>X1F8A8_9ZZZZ</name>
<evidence type="ECO:0000256" key="2">
    <source>
        <dbReference type="ARBA" id="ARBA00022448"/>
    </source>
</evidence>
<evidence type="ECO:0000256" key="7">
    <source>
        <dbReference type="SAM" id="Phobius"/>
    </source>
</evidence>
<dbReference type="AlphaFoldDB" id="X1F8A8"/>
<dbReference type="Pfam" id="PF02508">
    <property type="entry name" value="Rnf-Nqr"/>
    <property type="match status" value="1"/>
</dbReference>
<feature type="transmembrane region" description="Helical" evidence="7">
    <location>
        <begin position="47"/>
        <end position="68"/>
    </location>
</feature>
<keyword evidence="2" id="KW-0813">Transport</keyword>
<feature type="transmembrane region" description="Helical" evidence="7">
    <location>
        <begin position="17"/>
        <end position="35"/>
    </location>
</feature>
<organism evidence="8">
    <name type="scientific">marine sediment metagenome</name>
    <dbReference type="NCBI Taxonomy" id="412755"/>
    <lineage>
        <taxon>unclassified sequences</taxon>
        <taxon>metagenomes</taxon>
        <taxon>ecological metagenomes</taxon>
    </lineage>
</organism>
<evidence type="ECO:0008006" key="9">
    <source>
        <dbReference type="Google" id="ProtNLM"/>
    </source>
</evidence>
<evidence type="ECO:0000313" key="8">
    <source>
        <dbReference type="EMBL" id="GAH28805.1"/>
    </source>
</evidence>
<comment type="subcellular location">
    <subcellularLocation>
        <location evidence="1">Endomembrane system</location>
        <topology evidence="1">Multi-pass membrane protein</topology>
    </subcellularLocation>
</comment>
<keyword evidence="3 7" id="KW-0812">Transmembrane</keyword>
<dbReference type="GO" id="GO:0005886">
    <property type="term" value="C:plasma membrane"/>
    <property type="evidence" value="ECO:0007669"/>
    <property type="project" value="TreeGrafter"/>
</dbReference>
<dbReference type="PANTHER" id="PTHR30586">
    <property type="entry name" value="ELECTRON TRANSPORT COMPLEX PROTEIN RNFE"/>
    <property type="match status" value="1"/>
</dbReference>
<keyword evidence="4" id="KW-1278">Translocase</keyword>
<reference evidence="8" key="1">
    <citation type="journal article" date="2014" name="Front. Microbiol.">
        <title>High frequency of phylogenetically diverse reductive dehalogenase-homologous genes in deep subseafloor sedimentary metagenomes.</title>
        <authorList>
            <person name="Kawai M."/>
            <person name="Futagami T."/>
            <person name="Toyoda A."/>
            <person name="Takaki Y."/>
            <person name="Nishi S."/>
            <person name="Hori S."/>
            <person name="Arai W."/>
            <person name="Tsubouchi T."/>
            <person name="Morono Y."/>
            <person name="Uchiyama I."/>
            <person name="Ito T."/>
            <person name="Fujiyama A."/>
            <person name="Inagaki F."/>
            <person name="Takami H."/>
        </authorList>
    </citation>
    <scope>NUCLEOTIDE SEQUENCE</scope>
    <source>
        <strain evidence="8">Expedition CK06-06</strain>
    </source>
</reference>
<keyword evidence="6 7" id="KW-0472">Membrane</keyword>
<dbReference type="InterPro" id="IPR003667">
    <property type="entry name" value="NqrDE/RnfAE"/>
</dbReference>
<proteinExistence type="predicted"/>
<evidence type="ECO:0000256" key="6">
    <source>
        <dbReference type="ARBA" id="ARBA00023136"/>
    </source>
</evidence>
<dbReference type="EMBL" id="BART01040390">
    <property type="protein sequence ID" value="GAH28805.1"/>
    <property type="molecule type" value="Genomic_DNA"/>
</dbReference>
<gene>
    <name evidence="8" type="ORF">S01H4_65772</name>
</gene>
<evidence type="ECO:0000256" key="3">
    <source>
        <dbReference type="ARBA" id="ARBA00022692"/>
    </source>
</evidence>
<evidence type="ECO:0000256" key="5">
    <source>
        <dbReference type="ARBA" id="ARBA00022989"/>
    </source>
</evidence>
<keyword evidence="5 7" id="KW-1133">Transmembrane helix</keyword>
<dbReference type="PANTHER" id="PTHR30586:SF0">
    <property type="entry name" value="ION-TRANSLOCATING OXIDOREDUCTASE COMPLEX SUBUNIT E"/>
    <property type="match status" value="1"/>
</dbReference>
<protein>
    <recommendedName>
        <fullName evidence="9">Electron transport complex subunit RsxE</fullName>
    </recommendedName>
</protein>
<dbReference type="GO" id="GO:0012505">
    <property type="term" value="C:endomembrane system"/>
    <property type="evidence" value="ECO:0007669"/>
    <property type="project" value="UniProtKB-SubCell"/>
</dbReference>